<comment type="similarity">
    <text evidence="4">Belongs to the RING-type zinc finger family. ATL subfamily.</text>
</comment>
<dbReference type="InterPro" id="IPR011016">
    <property type="entry name" value="Znf_RING-CH"/>
</dbReference>
<feature type="compositionally biased region" description="Low complexity" evidence="7">
    <location>
        <begin position="858"/>
        <end position="877"/>
    </location>
</feature>
<evidence type="ECO:0000313" key="11">
    <source>
        <dbReference type="EMBL" id="CAD8295702.1"/>
    </source>
</evidence>
<evidence type="ECO:0000256" key="3">
    <source>
        <dbReference type="ARBA" id="ARBA00022833"/>
    </source>
</evidence>
<dbReference type="PANTHER" id="PTHR14155">
    <property type="entry name" value="RING FINGER DOMAIN-CONTAINING"/>
    <property type="match status" value="1"/>
</dbReference>
<comment type="caution">
    <text evidence="5">Lacks conserved residue(s) required for the propagation of feature annotation.</text>
</comment>
<name>A0A7R9VJC0_9CHLO</name>
<feature type="domain" description="EGF-like" evidence="9">
    <location>
        <begin position="420"/>
        <end position="456"/>
    </location>
</feature>
<keyword evidence="8" id="KW-0812">Transmembrane</keyword>
<keyword evidence="8" id="KW-1133">Transmembrane helix</keyword>
<protein>
    <recommendedName>
        <fullName evidence="12">RING-type domain-containing protein</fullName>
    </recommendedName>
</protein>
<evidence type="ECO:0008006" key="12">
    <source>
        <dbReference type="Google" id="ProtNLM"/>
    </source>
</evidence>
<dbReference type="PROSITE" id="PS50089">
    <property type="entry name" value="ZF_RING_2"/>
    <property type="match status" value="1"/>
</dbReference>
<organism evidence="11">
    <name type="scientific">Chlamydomonas euryale</name>
    <dbReference type="NCBI Taxonomy" id="1486919"/>
    <lineage>
        <taxon>Eukaryota</taxon>
        <taxon>Viridiplantae</taxon>
        <taxon>Chlorophyta</taxon>
        <taxon>core chlorophytes</taxon>
        <taxon>Chlorophyceae</taxon>
        <taxon>CS clade</taxon>
        <taxon>Chlamydomonadales</taxon>
        <taxon>Chlamydomonadaceae</taxon>
        <taxon>Chlamydomonas</taxon>
    </lineage>
</organism>
<dbReference type="InterPro" id="IPR000742">
    <property type="entry name" value="EGF"/>
</dbReference>
<dbReference type="PANTHER" id="PTHR14155:SF610">
    <property type="entry name" value="OS01G0755700 PROTEIN"/>
    <property type="match status" value="1"/>
</dbReference>
<evidence type="ECO:0000256" key="1">
    <source>
        <dbReference type="ARBA" id="ARBA00022723"/>
    </source>
</evidence>
<dbReference type="SMART" id="SM00744">
    <property type="entry name" value="RINGv"/>
    <property type="match status" value="1"/>
</dbReference>
<dbReference type="GO" id="GO:0008270">
    <property type="term" value="F:zinc ion binding"/>
    <property type="evidence" value="ECO:0007669"/>
    <property type="project" value="UniProtKB-KW"/>
</dbReference>
<dbReference type="Gene3D" id="3.30.40.10">
    <property type="entry name" value="Zinc/RING finger domain, C3HC4 (zinc finger)"/>
    <property type="match status" value="1"/>
</dbReference>
<keyword evidence="1" id="KW-0479">Metal-binding</keyword>
<dbReference type="InterPro" id="IPR001841">
    <property type="entry name" value="Znf_RING"/>
</dbReference>
<feature type="disulfide bond" evidence="5">
    <location>
        <begin position="424"/>
        <end position="434"/>
    </location>
</feature>
<dbReference type="SMART" id="SM00181">
    <property type="entry name" value="EGF"/>
    <property type="match status" value="2"/>
</dbReference>
<reference evidence="11" key="1">
    <citation type="submission" date="2021-01" db="EMBL/GenBank/DDBJ databases">
        <authorList>
            <person name="Corre E."/>
            <person name="Pelletier E."/>
            <person name="Niang G."/>
            <person name="Scheremetjew M."/>
            <person name="Finn R."/>
            <person name="Kale V."/>
            <person name="Holt S."/>
            <person name="Cochrane G."/>
            <person name="Meng A."/>
            <person name="Brown T."/>
            <person name="Cohen L."/>
        </authorList>
    </citation>
    <scope>NUCLEOTIDE SEQUENCE</scope>
    <source>
        <strain evidence="11">CCMP219</strain>
    </source>
</reference>
<keyword evidence="8" id="KW-0472">Membrane</keyword>
<dbReference type="AlphaFoldDB" id="A0A7R9VJC0"/>
<keyword evidence="2 6" id="KW-0863">Zinc-finger</keyword>
<dbReference type="SUPFAM" id="SSF57850">
    <property type="entry name" value="RING/U-box"/>
    <property type="match status" value="1"/>
</dbReference>
<evidence type="ECO:0000256" key="5">
    <source>
        <dbReference type="PROSITE-ProRule" id="PRU00076"/>
    </source>
</evidence>
<keyword evidence="3" id="KW-0862">Zinc</keyword>
<dbReference type="InterPro" id="IPR013083">
    <property type="entry name" value="Znf_RING/FYVE/PHD"/>
</dbReference>
<evidence type="ECO:0000259" key="10">
    <source>
        <dbReference type="PROSITE" id="PS50089"/>
    </source>
</evidence>
<evidence type="ECO:0000256" key="8">
    <source>
        <dbReference type="SAM" id="Phobius"/>
    </source>
</evidence>
<dbReference type="Pfam" id="PF13639">
    <property type="entry name" value="zf-RING_2"/>
    <property type="match status" value="1"/>
</dbReference>
<keyword evidence="5" id="KW-0245">EGF-like domain</keyword>
<dbReference type="CDD" id="cd16454">
    <property type="entry name" value="RING-H2_PA-TM-RING"/>
    <property type="match status" value="1"/>
</dbReference>
<feature type="disulfide bond" evidence="5">
    <location>
        <begin position="446"/>
        <end position="455"/>
    </location>
</feature>
<evidence type="ECO:0000259" key="9">
    <source>
        <dbReference type="PROSITE" id="PS50026"/>
    </source>
</evidence>
<gene>
    <name evidence="11" type="ORF">CEUR00632_LOCUS13135</name>
</gene>
<keyword evidence="5" id="KW-1015">Disulfide bond</keyword>
<sequence length="877" mass="92576">MMAHMAFPAAAARGWSGSRRRPDCARGIFVITGVGRQRSWRAALAAALLCVLAGCATAAPSNLLGMEITCPANMPSEGILVAASGGGDLLHTTKQEGGMEAGQCHSWTLTLSASCSNSSYLVAEMWVLGDNGAAMLPMQTVESVVLAVSKSADPLLSVNQSGVVRVDGGTYVNESAVQDWKPYQRVLVELNSPSVGDIGHLTVANLARADASAGGKIRGYELSTYCVTPEAGVPCMRADRNGGPCGQRKARGVCSSGVCACNAGFVGTSCEAEVRAFDVTQAMPRLIESPAPGSWLYINFTSAGRLNTTKVYVEATVPSRSGATAQLVLLPALRGLPRLREVDLLVLRQRRPAEDLGFAYLLTSLNRVYSGRAFVGNQVDPVNGYLVAVFNAAPYNLPRGTPLGTPPLPQMSVRFAAQTSPALCPAGCNGRGQCSTLSSGIYRCSCQGDFEGPMCEAEGDRGSSISVTARRGSQRSGRIAPGQRHLYVLTVDSRERRNSDFTIDFEARGSAPLRVLLVRVKDPAQAGINYYSADPGQTWTLEGSNRLKISENLTSNVFGGGDLEFRLLVFNDDAFVAVSGEYTFITRVVSQSSAWAPDAWLVVVIVCIAAAFIVAFFLFWSGTRRYVFVAINTVRGWCGLQPLQPRMTARERRRADRIARGAGSPVPPEIMKTFAIFKFEEGMSVNRQSVRDFVGAGDDSASPGHGGAPCAGVAGGAQAASAEGAPDDAAMRVRSLKPAGGAAAAGATGDGATPAQAAGQKGDNDAENPDHQCAVCLSEFESGQLLRALPCQHYFHQDCIDLWMAKRNTCPICRLKLCADPPPANHRDALALAIAASLEEVREVAARRGTGDADEADAGPSAARDAAPVARDPTTQV</sequence>
<dbReference type="PROSITE" id="PS00022">
    <property type="entry name" value="EGF_1"/>
    <property type="match status" value="1"/>
</dbReference>
<evidence type="ECO:0000256" key="4">
    <source>
        <dbReference type="ARBA" id="ARBA00024209"/>
    </source>
</evidence>
<dbReference type="PROSITE" id="PS50026">
    <property type="entry name" value="EGF_3"/>
    <property type="match status" value="1"/>
</dbReference>
<evidence type="ECO:0000256" key="6">
    <source>
        <dbReference type="PROSITE-ProRule" id="PRU00175"/>
    </source>
</evidence>
<feature type="transmembrane region" description="Helical" evidence="8">
    <location>
        <begin position="599"/>
        <end position="620"/>
    </location>
</feature>
<feature type="region of interest" description="Disordered" evidence="7">
    <location>
        <begin position="845"/>
        <end position="877"/>
    </location>
</feature>
<proteinExistence type="inferred from homology"/>
<accession>A0A7R9VJC0</accession>
<feature type="region of interest" description="Disordered" evidence="7">
    <location>
        <begin position="741"/>
        <end position="768"/>
    </location>
</feature>
<dbReference type="InterPro" id="IPR053238">
    <property type="entry name" value="RING-H2_zinc_finger"/>
</dbReference>
<evidence type="ECO:0000256" key="2">
    <source>
        <dbReference type="ARBA" id="ARBA00022771"/>
    </source>
</evidence>
<feature type="compositionally biased region" description="Low complexity" evidence="7">
    <location>
        <begin position="741"/>
        <end position="760"/>
    </location>
</feature>
<evidence type="ECO:0000256" key="7">
    <source>
        <dbReference type="SAM" id="MobiDB-lite"/>
    </source>
</evidence>
<feature type="domain" description="RING-type" evidence="10">
    <location>
        <begin position="773"/>
        <end position="814"/>
    </location>
</feature>
<dbReference type="EMBL" id="HBEC01028525">
    <property type="protein sequence ID" value="CAD8295702.1"/>
    <property type="molecule type" value="Transcribed_RNA"/>
</dbReference>
<dbReference type="SMART" id="SM00184">
    <property type="entry name" value="RING"/>
    <property type="match status" value="1"/>
</dbReference>